<keyword evidence="2" id="KW-0378">Hydrolase</keyword>
<dbReference type="Gene3D" id="3.40.50.1820">
    <property type="entry name" value="alpha/beta hydrolase"/>
    <property type="match status" value="1"/>
</dbReference>
<reference evidence="7" key="1">
    <citation type="submission" date="2025-08" db="UniProtKB">
        <authorList>
            <consortium name="RefSeq"/>
        </authorList>
    </citation>
    <scope>IDENTIFICATION</scope>
    <source>
        <tissue evidence="7">Gonad</tissue>
    </source>
</reference>
<feature type="active site" evidence="3">
    <location>
        <position position="338"/>
    </location>
</feature>
<dbReference type="PANTHER" id="PTHR48081">
    <property type="entry name" value="AB HYDROLASE SUPERFAMILY PROTEIN C4A8.06C"/>
    <property type="match status" value="1"/>
</dbReference>
<dbReference type="GeneID" id="109464221"/>
<sequence>MKSVVVIAAAVLFLAYYCNEPVPDGVTQPWVYAAMGIYFRTLGHVARLGENLGIARDAHIRRATISGVTNIARKFKSDHRTGLHVTDTTFDGVKVRIYEPAAVHPAGDRRTGLVYFHGGGWAQVAMDDLDELMAYIPKQLGNVLVAVDFRLAPEHQFPASFDDCLVATKFFLRHAEDYNVDPSRVGVGGDSAGGNLAAAVAISMTKEKEFPKLKVQALLYPALQAFDFNTASYKDYGHLSPLTTDLMISFWLWYLNDDLSSLELLKTNNHTTDALKKSQFAGYLNHNIVSTPLNKKDVEFPSIEKIETILDPRFAPLMANDADVKKLPPTYVMTCEYDVLRDEGVAYARRLEKLGVAVQHDHYKHGFHCCLIDINTIDVAREAMENYVSYLKKNL</sequence>
<dbReference type="GO" id="GO:0052689">
    <property type="term" value="F:carboxylic ester hydrolase activity"/>
    <property type="evidence" value="ECO:0007669"/>
    <property type="project" value="InterPro"/>
</dbReference>
<dbReference type="SUPFAM" id="SSF53474">
    <property type="entry name" value="alpha/beta-Hydrolases"/>
    <property type="match status" value="1"/>
</dbReference>
<evidence type="ECO:0000259" key="5">
    <source>
        <dbReference type="Pfam" id="PF07859"/>
    </source>
</evidence>
<evidence type="ECO:0000256" key="1">
    <source>
        <dbReference type="ARBA" id="ARBA00010515"/>
    </source>
</evidence>
<keyword evidence="4" id="KW-0732">Signal</keyword>
<evidence type="ECO:0000313" key="6">
    <source>
        <dbReference type="Proteomes" id="UP000515135"/>
    </source>
</evidence>
<dbReference type="PANTHER" id="PTHR48081:SF8">
    <property type="entry name" value="ALPHA_BETA HYDROLASE FOLD-3 DOMAIN-CONTAINING PROTEIN-RELATED"/>
    <property type="match status" value="1"/>
</dbReference>
<protein>
    <submittedName>
        <fullName evidence="7">Neutral cholesterol ester hydrolase 1-like isoform X1</fullName>
    </submittedName>
</protein>
<feature type="chain" id="PRO_5027679176" evidence="4">
    <location>
        <begin position="20"/>
        <end position="395"/>
    </location>
</feature>
<name>A0A6P4XJK5_BRABE</name>
<feature type="domain" description="Alpha/beta hydrolase fold-3" evidence="5">
    <location>
        <begin position="308"/>
        <end position="371"/>
    </location>
</feature>
<gene>
    <name evidence="7" type="primary">LOC109464221</name>
</gene>
<dbReference type="InterPro" id="IPR013094">
    <property type="entry name" value="AB_hydrolase_3"/>
</dbReference>
<dbReference type="RefSeq" id="XP_019616715.1">
    <property type="nucleotide sequence ID" value="XM_019761156.1"/>
</dbReference>
<accession>A0A6P4XJK5</accession>
<comment type="similarity">
    <text evidence="1">Belongs to the 'GDXG' lipolytic enzyme family.</text>
</comment>
<feature type="signal peptide" evidence="4">
    <location>
        <begin position="1"/>
        <end position="19"/>
    </location>
</feature>
<dbReference type="PIRSF" id="PIRSF037251">
    <property type="entry name" value="Arylacetamide_deacetylase"/>
    <property type="match status" value="1"/>
</dbReference>
<feature type="active site" evidence="3">
    <location>
        <position position="191"/>
    </location>
</feature>
<feature type="active site" evidence="3">
    <location>
        <position position="368"/>
    </location>
</feature>
<dbReference type="Proteomes" id="UP000515135">
    <property type="component" value="Unplaced"/>
</dbReference>
<dbReference type="AlphaFoldDB" id="A0A6P4XJK5"/>
<evidence type="ECO:0000256" key="2">
    <source>
        <dbReference type="ARBA" id="ARBA00022801"/>
    </source>
</evidence>
<dbReference type="InterPro" id="IPR029058">
    <property type="entry name" value="AB_hydrolase_fold"/>
</dbReference>
<dbReference type="KEGG" id="bbel:109464221"/>
<dbReference type="GO" id="GO:0016020">
    <property type="term" value="C:membrane"/>
    <property type="evidence" value="ECO:0007669"/>
    <property type="project" value="InterPro"/>
</dbReference>
<evidence type="ECO:0000256" key="3">
    <source>
        <dbReference type="PIRSR" id="PIRSR037251-1"/>
    </source>
</evidence>
<dbReference type="OrthoDB" id="408631at2759"/>
<dbReference type="Pfam" id="PF07859">
    <property type="entry name" value="Abhydrolase_3"/>
    <property type="match status" value="2"/>
</dbReference>
<keyword evidence="6" id="KW-1185">Reference proteome</keyword>
<evidence type="ECO:0000313" key="7">
    <source>
        <dbReference type="RefSeq" id="XP_019616715.1"/>
    </source>
</evidence>
<dbReference type="InterPro" id="IPR017157">
    <property type="entry name" value="Arylacetamide_deacetylase"/>
</dbReference>
<organism evidence="6 7">
    <name type="scientific">Branchiostoma belcheri</name>
    <name type="common">Amphioxus</name>
    <dbReference type="NCBI Taxonomy" id="7741"/>
    <lineage>
        <taxon>Eukaryota</taxon>
        <taxon>Metazoa</taxon>
        <taxon>Chordata</taxon>
        <taxon>Cephalochordata</taxon>
        <taxon>Leptocardii</taxon>
        <taxon>Amphioxiformes</taxon>
        <taxon>Branchiostomatidae</taxon>
        <taxon>Branchiostoma</taxon>
    </lineage>
</organism>
<dbReference type="InterPro" id="IPR050300">
    <property type="entry name" value="GDXG_lipolytic_enzyme"/>
</dbReference>
<feature type="domain" description="Alpha/beta hydrolase fold-3" evidence="5">
    <location>
        <begin position="113"/>
        <end position="258"/>
    </location>
</feature>
<evidence type="ECO:0000256" key="4">
    <source>
        <dbReference type="SAM" id="SignalP"/>
    </source>
</evidence>
<proteinExistence type="inferred from homology"/>